<dbReference type="RefSeq" id="WP_327619945.1">
    <property type="nucleotide sequence ID" value="NZ_JAYWTM010000049.1"/>
</dbReference>
<dbReference type="PANTHER" id="PTHR33824:SF7">
    <property type="entry name" value="POLYKETIDE CYCLASE_DEHYDRASE AND LIPID TRANSPORT SUPERFAMILY PROTEIN"/>
    <property type="match status" value="1"/>
</dbReference>
<evidence type="ECO:0000256" key="2">
    <source>
        <dbReference type="ARBA" id="ARBA00022649"/>
    </source>
</evidence>
<accession>A0ABU6JXY1</accession>
<gene>
    <name evidence="4" type="ORF">VSX58_22100</name>
</gene>
<dbReference type="InterPro" id="IPR005031">
    <property type="entry name" value="COQ10_START"/>
</dbReference>
<sequence length="183" mass="20555">MGHNDVKDALRAKNSLGGPLLRPPFLKNIGGSGNNDSDEIRSSITINRPAETLFTLWRKPETLPLLMNHFATIDILNHTDSRWRVNTPFGALIEWRARIVDEKPGEYIYWRSLEGARIPNEGRLSFKPAQSGPGSEVTLMIRFDPPGGLLGKKIGQMFDVLSKDMLTKTLRRFKELAENNGVT</sequence>
<organism evidence="4 5">
    <name type="scientific">Brenneria populi</name>
    <dbReference type="NCBI Taxonomy" id="1505588"/>
    <lineage>
        <taxon>Bacteria</taxon>
        <taxon>Pseudomonadati</taxon>
        <taxon>Pseudomonadota</taxon>
        <taxon>Gammaproteobacteria</taxon>
        <taxon>Enterobacterales</taxon>
        <taxon>Pectobacteriaceae</taxon>
        <taxon>Brenneria</taxon>
    </lineage>
</organism>
<dbReference type="InterPro" id="IPR047137">
    <property type="entry name" value="ORF3"/>
</dbReference>
<dbReference type="SUPFAM" id="SSF55961">
    <property type="entry name" value="Bet v1-like"/>
    <property type="match status" value="1"/>
</dbReference>
<comment type="similarity">
    <text evidence="1">Belongs to the ribosome association toxin RatA family.</text>
</comment>
<dbReference type="PANTHER" id="PTHR33824">
    <property type="entry name" value="POLYKETIDE CYCLASE/DEHYDRASE AND LIPID TRANSPORT SUPERFAMILY PROTEIN"/>
    <property type="match status" value="1"/>
</dbReference>
<name>A0ABU6JXY1_9GAMM</name>
<feature type="domain" description="Coenzyme Q-binding protein COQ10 START" evidence="3">
    <location>
        <begin position="46"/>
        <end position="167"/>
    </location>
</feature>
<evidence type="ECO:0000256" key="1">
    <source>
        <dbReference type="ARBA" id="ARBA00008918"/>
    </source>
</evidence>
<dbReference type="Proteomes" id="UP001309705">
    <property type="component" value="Unassembled WGS sequence"/>
</dbReference>
<protein>
    <submittedName>
        <fullName evidence="4">SRPBCC family protein</fullName>
    </submittedName>
</protein>
<proteinExistence type="inferred from homology"/>
<evidence type="ECO:0000313" key="4">
    <source>
        <dbReference type="EMBL" id="MEC5345283.1"/>
    </source>
</evidence>
<comment type="caution">
    <text evidence="4">The sequence shown here is derived from an EMBL/GenBank/DDBJ whole genome shotgun (WGS) entry which is preliminary data.</text>
</comment>
<dbReference type="CDD" id="cd07817">
    <property type="entry name" value="SRPBCC_8"/>
    <property type="match status" value="1"/>
</dbReference>
<dbReference type="EMBL" id="JAYWTM010000049">
    <property type="protein sequence ID" value="MEC5345283.1"/>
    <property type="molecule type" value="Genomic_DNA"/>
</dbReference>
<dbReference type="Gene3D" id="3.30.530.20">
    <property type="match status" value="1"/>
</dbReference>
<reference evidence="4 5" key="1">
    <citation type="journal article" date="2017" name="Int. J. Syst. Evol. Microbiol.">
        <title>Brenneria populi subsp. brevivirga subsp. nov. isolated from symptomatic bark of Populus x euramericana canker, and description of Brenneria populi subsp. populi subsp. nov.</title>
        <authorList>
            <person name="Zheng M.H."/>
            <person name="Piao C.G."/>
            <person name="Xue H."/>
            <person name="Guo M.W."/>
            <person name="Li Y."/>
        </authorList>
    </citation>
    <scope>NUCLEOTIDE SEQUENCE [LARGE SCALE GENOMIC DNA]</scope>
    <source>
        <strain evidence="4 5">D9-5</strain>
    </source>
</reference>
<keyword evidence="2" id="KW-1277">Toxin-antitoxin system</keyword>
<evidence type="ECO:0000313" key="5">
    <source>
        <dbReference type="Proteomes" id="UP001309705"/>
    </source>
</evidence>
<dbReference type="InterPro" id="IPR023393">
    <property type="entry name" value="START-like_dom_sf"/>
</dbReference>
<evidence type="ECO:0000259" key="3">
    <source>
        <dbReference type="Pfam" id="PF03364"/>
    </source>
</evidence>
<keyword evidence="5" id="KW-1185">Reference proteome</keyword>
<dbReference type="Pfam" id="PF03364">
    <property type="entry name" value="Polyketide_cyc"/>
    <property type="match status" value="1"/>
</dbReference>